<evidence type="ECO:0000256" key="6">
    <source>
        <dbReference type="ARBA" id="ARBA00037937"/>
    </source>
</evidence>
<protein>
    <recommendedName>
        <fullName evidence="7">Flagellar protein</fullName>
    </recommendedName>
</protein>
<evidence type="ECO:0000256" key="1">
    <source>
        <dbReference type="ARBA" id="ARBA00022475"/>
    </source>
</evidence>
<keyword evidence="5 7" id="KW-0975">Bacterial flagellum</keyword>
<keyword evidence="9" id="KW-0969">Cilium</keyword>
<evidence type="ECO:0000256" key="7">
    <source>
        <dbReference type="RuleBase" id="RU362064"/>
    </source>
</evidence>
<feature type="transmembrane region" description="Helical" evidence="7">
    <location>
        <begin position="13"/>
        <end position="34"/>
    </location>
</feature>
<evidence type="ECO:0000256" key="5">
    <source>
        <dbReference type="ARBA" id="ARBA00023143"/>
    </source>
</evidence>
<evidence type="ECO:0000313" key="9">
    <source>
        <dbReference type="EMBL" id="PWI35100.1"/>
    </source>
</evidence>
<keyword evidence="10" id="KW-1185">Reference proteome</keyword>
<feature type="region of interest" description="Disordered" evidence="8">
    <location>
        <begin position="91"/>
        <end position="121"/>
    </location>
</feature>
<evidence type="ECO:0000256" key="8">
    <source>
        <dbReference type="SAM" id="MobiDB-lite"/>
    </source>
</evidence>
<organism evidence="9 10">
    <name type="scientific">Vibrio albus</name>
    <dbReference type="NCBI Taxonomy" id="2200953"/>
    <lineage>
        <taxon>Bacteria</taxon>
        <taxon>Pseudomonadati</taxon>
        <taxon>Pseudomonadota</taxon>
        <taxon>Gammaproteobacteria</taxon>
        <taxon>Vibrionales</taxon>
        <taxon>Vibrionaceae</taxon>
        <taxon>Vibrio</taxon>
    </lineage>
</organism>
<dbReference type="OrthoDB" id="9342590at2"/>
<dbReference type="Proteomes" id="UP000245362">
    <property type="component" value="Unassembled WGS sequence"/>
</dbReference>
<comment type="similarity">
    <text evidence="6 7">Belongs to the FliO/MopB family.</text>
</comment>
<proteinExistence type="inferred from homology"/>
<dbReference type="NCBIfam" id="TIGR03500">
    <property type="entry name" value="FliO_TIGR"/>
    <property type="match status" value="1"/>
</dbReference>
<evidence type="ECO:0000256" key="3">
    <source>
        <dbReference type="ARBA" id="ARBA00022989"/>
    </source>
</evidence>
<keyword evidence="4 7" id="KW-0472">Membrane</keyword>
<dbReference type="RefSeq" id="WP_109318252.1">
    <property type="nucleotide sequence ID" value="NZ_QFWT01000001.1"/>
</dbReference>
<dbReference type="GO" id="GO:0044781">
    <property type="term" value="P:bacterial-type flagellum organization"/>
    <property type="evidence" value="ECO:0007669"/>
    <property type="project" value="UniProtKB-UniRule"/>
</dbReference>
<dbReference type="AlphaFoldDB" id="A0A2U3BE85"/>
<name>A0A2U3BE85_9VIBR</name>
<dbReference type="EMBL" id="QFWT01000001">
    <property type="protein sequence ID" value="PWI35100.1"/>
    <property type="molecule type" value="Genomic_DNA"/>
</dbReference>
<dbReference type="PANTHER" id="PTHR38766:SF1">
    <property type="entry name" value="FLAGELLAR PROTEIN FLIO"/>
    <property type="match status" value="1"/>
</dbReference>
<dbReference type="Pfam" id="PF04347">
    <property type="entry name" value="FliO"/>
    <property type="match status" value="1"/>
</dbReference>
<comment type="subcellular location">
    <subcellularLocation>
        <location evidence="7">Cell membrane</location>
    </subcellularLocation>
    <subcellularLocation>
        <location evidence="7">Bacterial flagellum basal body</location>
    </subcellularLocation>
</comment>
<feature type="compositionally biased region" description="Polar residues" evidence="8">
    <location>
        <begin position="102"/>
        <end position="113"/>
    </location>
</feature>
<keyword evidence="9" id="KW-0966">Cell projection</keyword>
<evidence type="ECO:0000256" key="4">
    <source>
        <dbReference type="ARBA" id="ARBA00023136"/>
    </source>
</evidence>
<keyword evidence="3 7" id="KW-1133">Transmembrane helix</keyword>
<dbReference type="InterPro" id="IPR052205">
    <property type="entry name" value="FliO/MopB"/>
</dbReference>
<dbReference type="InterPro" id="IPR022781">
    <property type="entry name" value="Flagellar_biosynth_FliO"/>
</dbReference>
<dbReference type="GO" id="GO:0005886">
    <property type="term" value="C:plasma membrane"/>
    <property type="evidence" value="ECO:0007669"/>
    <property type="project" value="UniProtKB-SubCell"/>
</dbReference>
<evidence type="ECO:0000256" key="2">
    <source>
        <dbReference type="ARBA" id="ARBA00022692"/>
    </source>
</evidence>
<comment type="caution">
    <text evidence="9">The sequence shown here is derived from an EMBL/GenBank/DDBJ whole genome shotgun (WGS) entry which is preliminary data.</text>
</comment>
<keyword evidence="1 7" id="KW-1003">Cell membrane</keyword>
<accession>A0A2U3BE85</accession>
<gene>
    <name evidence="9" type="primary">fliO</name>
    <name evidence="9" type="ORF">DI392_02130</name>
</gene>
<reference evidence="9 10" key="1">
    <citation type="submission" date="2018-05" db="EMBL/GenBank/DDBJ databases">
        <title>Vibrio limimaris sp. nov., isolated from marine sediment.</title>
        <authorList>
            <person name="Li C.-M."/>
        </authorList>
    </citation>
    <scope>NUCLEOTIDE SEQUENCE [LARGE SCALE GENOMIC DNA]</scope>
    <source>
        <strain evidence="9 10">E4404</strain>
    </source>
</reference>
<dbReference type="GO" id="GO:0009425">
    <property type="term" value="C:bacterial-type flagellum basal body"/>
    <property type="evidence" value="ECO:0007669"/>
    <property type="project" value="UniProtKB-SubCell"/>
</dbReference>
<dbReference type="PANTHER" id="PTHR38766">
    <property type="entry name" value="FLAGELLAR PROTEIN FLIO"/>
    <property type="match status" value="1"/>
</dbReference>
<keyword evidence="2 7" id="KW-0812">Transmembrane</keyword>
<keyword evidence="9" id="KW-0282">Flagellum</keyword>
<sequence>MNGASGGAPELDLMTTFGSLVFVVAVILGLAWLLKRMRLPAMGNQKGLAVIRQIPIGTKERIAVVKAGEEQFLVGITSQSINLISKLDQPLDSGEKKEERNPQTASFAGQFSQLLRKHDKE</sequence>
<evidence type="ECO:0000313" key="10">
    <source>
        <dbReference type="Proteomes" id="UP000245362"/>
    </source>
</evidence>